<dbReference type="AlphaFoldDB" id="A0A218P0F2"/>
<sequence>MGRIWGGILVIAGIGLWYYGGTSGVPYLVNLGIGTVILGLVVAALPMGGQVEKESLVLSCDPFCRFVGNLVEDLELKGNPVVIPPYENLPSGGVFIPRSKDFRVPLGKLDGNTVFLAGTEDESGVLIGPPPGRGIIDYTLENVGELSGTGIGYAASAVSSVLSALGLGSAEVFEKEDGEIEVFAKPLCGGPAYADPAVSAVLLGIAMGSGELLEVESVENAGEHVKVTLRRLGGVERWL</sequence>
<accession>A0A218P0F2</accession>
<dbReference type="RefSeq" id="WP_088862353.1">
    <property type="nucleotide sequence ID" value="NZ_CP014854.1"/>
</dbReference>
<dbReference type="OrthoDB" id="66108at2157"/>
<name>A0A218P0F2_THECE</name>
<feature type="transmembrane region" description="Helical" evidence="1">
    <location>
        <begin position="27"/>
        <end position="45"/>
    </location>
</feature>
<gene>
    <name evidence="2" type="ORF">A3L02_01850</name>
</gene>
<dbReference type="GeneID" id="33323455"/>
<keyword evidence="1" id="KW-0812">Transmembrane</keyword>
<evidence type="ECO:0000313" key="3">
    <source>
        <dbReference type="Proteomes" id="UP000197156"/>
    </source>
</evidence>
<dbReference type="KEGG" id="tce:A3L02_01850"/>
<proteinExistence type="predicted"/>
<dbReference type="Proteomes" id="UP000197156">
    <property type="component" value="Chromosome"/>
</dbReference>
<keyword evidence="1" id="KW-0472">Membrane</keyword>
<dbReference type="EMBL" id="CP014854">
    <property type="protein sequence ID" value="ASI98393.1"/>
    <property type="molecule type" value="Genomic_DNA"/>
</dbReference>
<evidence type="ECO:0000313" key="2">
    <source>
        <dbReference type="EMBL" id="ASI98393.1"/>
    </source>
</evidence>
<keyword evidence="1" id="KW-1133">Transmembrane helix</keyword>
<evidence type="ECO:0000256" key="1">
    <source>
        <dbReference type="SAM" id="Phobius"/>
    </source>
</evidence>
<protein>
    <submittedName>
        <fullName evidence="2">Uncharacterized protein</fullName>
    </submittedName>
</protein>
<feature type="transmembrane region" description="Helical" evidence="1">
    <location>
        <begin position="5"/>
        <end position="21"/>
    </location>
</feature>
<organism evidence="2 3">
    <name type="scientific">Thermococcus celer Vu 13 = JCM 8558</name>
    <dbReference type="NCBI Taxonomy" id="1293037"/>
    <lineage>
        <taxon>Archaea</taxon>
        <taxon>Methanobacteriati</taxon>
        <taxon>Methanobacteriota</taxon>
        <taxon>Thermococci</taxon>
        <taxon>Thermococcales</taxon>
        <taxon>Thermococcaceae</taxon>
        <taxon>Thermococcus</taxon>
    </lineage>
</organism>
<reference evidence="2 3" key="1">
    <citation type="submission" date="2016-03" db="EMBL/GenBank/DDBJ databases">
        <title>Complete genome sequence of Thermococcus celer.</title>
        <authorList>
            <person name="Oger P.M."/>
        </authorList>
    </citation>
    <scope>NUCLEOTIDE SEQUENCE [LARGE SCALE GENOMIC DNA]</scope>
    <source>
        <strain evidence="2 3">Vu 13</strain>
    </source>
</reference>
<keyword evidence="3" id="KW-1185">Reference proteome</keyword>